<evidence type="ECO:0000256" key="8">
    <source>
        <dbReference type="SAM" id="MobiDB-lite"/>
    </source>
</evidence>
<dbReference type="GO" id="GO:0007005">
    <property type="term" value="P:mitochondrion organization"/>
    <property type="evidence" value="ECO:0007669"/>
    <property type="project" value="TreeGrafter"/>
</dbReference>
<gene>
    <name evidence="11" type="ORF">JR316_003174</name>
</gene>
<evidence type="ECO:0000259" key="9">
    <source>
        <dbReference type="Pfam" id="PF10568"/>
    </source>
</evidence>
<dbReference type="Pfam" id="PF10568">
    <property type="entry name" value="Tom37"/>
    <property type="match status" value="1"/>
</dbReference>
<evidence type="ECO:0000259" key="10">
    <source>
        <dbReference type="Pfam" id="PF17171"/>
    </source>
</evidence>
<dbReference type="OrthoDB" id="5835136at2759"/>
<dbReference type="SUPFAM" id="SSF47616">
    <property type="entry name" value="GST C-terminal domain-like"/>
    <property type="match status" value="1"/>
</dbReference>
<organism evidence="11">
    <name type="scientific">Psilocybe cubensis</name>
    <name type="common">Psychedelic mushroom</name>
    <name type="synonym">Stropharia cubensis</name>
    <dbReference type="NCBI Taxonomy" id="181762"/>
    <lineage>
        <taxon>Eukaryota</taxon>
        <taxon>Fungi</taxon>
        <taxon>Dikarya</taxon>
        <taxon>Basidiomycota</taxon>
        <taxon>Agaricomycotina</taxon>
        <taxon>Agaricomycetes</taxon>
        <taxon>Agaricomycetidae</taxon>
        <taxon>Agaricales</taxon>
        <taxon>Agaricineae</taxon>
        <taxon>Strophariaceae</taxon>
        <taxon>Psilocybe</taxon>
    </lineage>
</organism>
<accession>A0A8H8CMP6</accession>
<evidence type="ECO:0000313" key="11">
    <source>
        <dbReference type="EMBL" id="KAG5171096.1"/>
    </source>
</evidence>
<dbReference type="PANTHER" id="PTHR12289:SF41">
    <property type="entry name" value="FAILED AXON CONNECTIONS-RELATED"/>
    <property type="match status" value="1"/>
</dbReference>
<reference evidence="11" key="1">
    <citation type="submission" date="2021-02" db="EMBL/GenBank/DDBJ databases">
        <title>Psilocybe cubensis genome.</title>
        <authorList>
            <person name="Mckernan K.J."/>
            <person name="Crawford S."/>
            <person name="Trippe A."/>
            <person name="Kane L.T."/>
            <person name="Mclaughlin S."/>
        </authorList>
    </citation>
    <scope>NUCLEOTIDE SEQUENCE [LARGE SCALE GENOMIC DNA]</scope>
    <source>
        <strain evidence="11">MGC-MH-2018</strain>
    </source>
</reference>
<evidence type="ECO:0000256" key="7">
    <source>
        <dbReference type="ARBA" id="ARBA00023136"/>
    </source>
</evidence>
<evidence type="ECO:0000256" key="6">
    <source>
        <dbReference type="ARBA" id="ARBA00023128"/>
    </source>
</evidence>
<keyword evidence="6" id="KW-0496">Mitochondrion</keyword>
<evidence type="ECO:0000256" key="3">
    <source>
        <dbReference type="ARBA" id="ARBA00022448"/>
    </source>
</evidence>
<evidence type="ECO:0000256" key="4">
    <source>
        <dbReference type="ARBA" id="ARBA00022787"/>
    </source>
</evidence>
<feature type="compositionally biased region" description="Acidic residues" evidence="8">
    <location>
        <begin position="366"/>
        <end position="395"/>
    </location>
</feature>
<dbReference type="InterPro" id="IPR019564">
    <property type="entry name" value="Sam37/metaxin_N"/>
</dbReference>
<dbReference type="GO" id="GO:0001401">
    <property type="term" value="C:SAM complex"/>
    <property type="evidence" value="ECO:0007669"/>
    <property type="project" value="InterPro"/>
</dbReference>
<keyword evidence="5" id="KW-0653">Protein transport</keyword>
<dbReference type="EMBL" id="JAFIQS010000003">
    <property type="protein sequence ID" value="KAG5171096.1"/>
    <property type="molecule type" value="Genomic_DNA"/>
</dbReference>
<keyword evidence="3" id="KW-0813">Transport</keyword>
<comment type="subcellular location">
    <subcellularLocation>
        <location evidence="1">Mitochondrion outer membrane</location>
    </subcellularLocation>
</comment>
<feature type="region of interest" description="Disordered" evidence="8">
    <location>
        <begin position="364"/>
        <end position="395"/>
    </location>
</feature>
<dbReference type="GO" id="GO:0015031">
    <property type="term" value="P:protein transport"/>
    <property type="evidence" value="ECO:0007669"/>
    <property type="project" value="UniProtKB-KW"/>
</dbReference>
<proteinExistence type="inferred from homology"/>
<protein>
    <recommendedName>
        <fullName evidence="12">Mitochondrial outer membrane transport complex Sam37/metaxin N-terminal domain-containing protein</fullName>
    </recommendedName>
</protein>
<sequence>MDSETLPTSGLVLHIWPGQWDLPSFDPHCLATVLYLQLAIPGKYSLVECANPDSSPTGQLPFLVHGQYSVGSFAGIVKYVSGLRNEDYKTYPDANLDVRLTASERAQKTAWVAHAESHLGDLVFHTLYANGENWVKMTHPALASMFPVPQKYYVPRRMRNSYYPRLVAAGLWRQVVEEEKSQKEKFPRDVKPAERAKLSANTTLSQAFDKEKVLAKAGYELDIYSELLGGKRFVFQDKLSTVDVIVAAHILLLVYPPFSDPMVKDLLTESYPTLLTHSRKVHAVALGSNTSQLSYDAPSSSLWAIIPAFPKSSSKSSSKKPEETPEDLQFRRMRWGFVGAALGSLVVYGMLMAQHIEIVRVPATESNEEVAGEEEDVILLSPEEEVEEDVDTSSS</sequence>
<evidence type="ECO:0000256" key="5">
    <source>
        <dbReference type="ARBA" id="ARBA00022927"/>
    </source>
</evidence>
<feature type="domain" description="Metaxin glutathione S-transferase" evidence="10">
    <location>
        <begin position="221"/>
        <end position="279"/>
    </location>
</feature>
<evidence type="ECO:0000256" key="2">
    <source>
        <dbReference type="ARBA" id="ARBA00009170"/>
    </source>
</evidence>
<dbReference type="AlphaFoldDB" id="A0A8H8CMP6"/>
<feature type="domain" description="Mitochondrial outer membrane transport complex Sam37/metaxin N-terminal" evidence="9">
    <location>
        <begin position="29"/>
        <end position="159"/>
    </location>
</feature>
<keyword evidence="7" id="KW-0472">Membrane</keyword>
<dbReference type="PANTHER" id="PTHR12289">
    <property type="entry name" value="METAXIN RELATED"/>
    <property type="match status" value="1"/>
</dbReference>
<keyword evidence="4" id="KW-1000">Mitochondrion outer membrane</keyword>
<dbReference type="InterPro" id="IPR033468">
    <property type="entry name" value="Metaxin_GST"/>
</dbReference>
<dbReference type="InterPro" id="IPR036282">
    <property type="entry name" value="Glutathione-S-Trfase_C_sf"/>
</dbReference>
<comment type="caution">
    <text evidence="11">The sequence shown here is derived from an EMBL/GenBank/DDBJ whole genome shotgun (WGS) entry which is preliminary data.</text>
</comment>
<dbReference type="InterPro" id="IPR050931">
    <property type="entry name" value="Mito_Protein_Transport_Metaxin"/>
</dbReference>
<dbReference type="Pfam" id="PF17171">
    <property type="entry name" value="GST_C_6"/>
    <property type="match status" value="1"/>
</dbReference>
<evidence type="ECO:0000256" key="1">
    <source>
        <dbReference type="ARBA" id="ARBA00004294"/>
    </source>
</evidence>
<dbReference type="CDD" id="cd03054">
    <property type="entry name" value="GST_N_Metaxin"/>
    <property type="match status" value="1"/>
</dbReference>
<comment type="similarity">
    <text evidence="2">Belongs to the metaxin family.</text>
</comment>
<name>A0A8H8CMP6_PSICU</name>
<evidence type="ECO:0008006" key="12">
    <source>
        <dbReference type="Google" id="ProtNLM"/>
    </source>
</evidence>